<dbReference type="HOGENOM" id="CLU_537413_0_0_1"/>
<sequence>MDYYRTNPYAGQYNPLMFHPSLAAFGLPSIPHIPHITHPSTLGSTPNPLLYGANPYFANPLLLREMLSQQSGLGATLHGGLTVPPLHMPQMLEQLQALQSMQLMAPGMLGAGLYPSNFQHLNNPYLLGVKDQLTSHPTRSNDAVKNSEASTEDSPKPRQPTPRFAKLPTPRTAIPRTALHSPQKSEPRKLPTDSYPVQIPVAADKNLHKKSPKDRTDRQTIKSSKQPISKQVKAEKKKMERKMADRPKQKHSNDVESTDIHPILKAHPNKQLRSQIQEARPRSPLAIPGLPVHGKPASYKNLTRERRLVANARERTRVHTISSAFEELRTQIPSYSCNQKLSKLAILRIACSYIRTLSVLSGRDETTTFGQGVDQCTRVLQAESRARSRRKTNKAQIEWEMTNYERHNQRDYHVTSTSGEDPLEISRDSSPQRTILDRLIESSSKSDDVTSDDDDVGQIDVTNMDVDVTNTSSDVLDDVTNKDHLTARKTKISENLNSNQPEPDVIL</sequence>
<feature type="compositionally biased region" description="Polar residues" evidence="8">
    <location>
        <begin position="133"/>
        <end position="149"/>
    </location>
</feature>
<dbReference type="AlphaFoldDB" id="H2YQM9"/>
<dbReference type="GO" id="GO:0016607">
    <property type="term" value="C:nuclear speck"/>
    <property type="evidence" value="ECO:0007669"/>
    <property type="project" value="UniProtKB-SubCell"/>
</dbReference>
<evidence type="ECO:0000313" key="11">
    <source>
        <dbReference type="Proteomes" id="UP000007875"/>
    </source>
</evidence>
<evidence type="ECO:0000313" key="10">
    <source>
        <dbReference type="Ensembl" id="ENSCSAVP00000007637.1"/>
    </source>
</evidence>
<reference evidence="11" key="1">
    <citation type="submission" date="2003-08" db="EMBL/GenBank/DDBJ databases">
        <authorList>
            <person name="Birren B."/>
            <person name="Nusbaum C."/>
            <person name="Abebe A."/>
            <person name="Abouelleil A."/>
            <person name="Adekoya E."/>
            <person name="Ait-zahra M."/>
            <person name="Allen N."/>
            <person name="Allen T."/>
            <person name="An P."/>
            <person name="Anderson M."/>
            <person name="Anderson S."/>
            <person name="Arachchi H."/>
            <person name="Armbruster J."/>
            <person name="Bachantsang P."/>
            <person name="Baldwin J."/>
            <person name="Barry A."/>
            <person name="Bayul T."/>
            <person name="Blitshsteyn B."/>
            <person name="Bloom T."/>
            <person name="Blye J."/>
            <person name="Boguslavskiy L."/>
            <person name="Borowsky M."/>
            <person name="Boukhgalter B."/>
            <person name="Brunache A."/>
            <person name="Butler J."/>
            <person name="Calixte N."/>
            <person name="Calvo S."/>
            <person name="Camarata J."/>
            <person name="Campo K."/>
            <person name="Chang J."/>
            <person name="Cheshatsang Y."/>
            <person name="Citroen M."/>
            <person name="Collymore A."/>
            <person name="Considine T."/>
            <person name="Cook A."/>
            <person name="Cooke P."/>
            <person name="Corum B."/>
            <person name="Cuomo C."/>
            <person name="David R."/>
            <person name="Dawoe T."/>
            <person name="Degray S."/>
            <person name="Dodge S."/>
            <person name="Dooley K."/>
            <person name="Dorje P."/>
            <person name="Dorjee K."/>
            <person name="Dorris L."/>
            <person name="Duffey N."/>
            <person name="Dupes A."/>
            <person name="Elkins T."/>
            <person name="Engels R."/>
            <person name="Erickson J."/>
            <person name="Farina A."/>
            <person name="Faro S."/>
            <person name="Ferreira P."/>
            <person name="Fischer H."/>
            <person name="Fitzgerald M."/>
            <person name="Foley K."/>
            <person name="Gage D."/>
            <person name="Galagan J."/>
            <person name="Gearin G."/>
            <person name="Gnerre S."/>
            <person name="Gnirke A."/>
            <person name="Goyette A."/>
            <person name="Graham J."/>
            <person name="Grandbois E."/>
            <person name="Gyaltsen K."/>
            <person name="Hafez N."/>
            <person name="Hagopian D."/>
            <person name="Hagos B."/>
            <person name="Hall J."/>
            <person name="Hatcher B."/>
            <person name="Heller A."/>
            <person name="Higgins H."/>
            <person name="Honan T."/>
            <person name="Horn A."/>
            <person name="Houde N."/>
            <person name="Hughes L."/>
            <person name="Hulme W."/>
            <person name="Husby E."/>
            <person name="Iliev I."/>
            <person name="Jaffe D."/>
            <person name="Jones C."/>
            <person name="Kamal M."/>
            <person name="Kamat A."/>
            <person name="Kamvysselis M."/>
            <person name="Karlsson E."/>
            <person name="Kells C."/>
            <person name="Kieu A."/>
            <person name="Kisner P."/>
            <person name="Kodira C."/>
            <person name="Kulbokas E."/>
            <person name="Labutti K."/>
            <person name="Lama D."/>
            <person name="Landers T."/>
            <person name="Leger J."/>
            <person name="Levine S."/>
            <person name="Lewis D."/>
            <person name="Lewis T."/>
            <person name="Lindblad-toh K."/>
            <person name="Liu X."/>
            <person name="Lokyitsang T."/>
            <person name="Lokyitsang Y."/>
            <person name="Lucien O."/>
            <person name="Lui A."/>
            <person name="Ma L.J."/>
            <person name="Mabbitt R."/>
            <person name="Macdonald J."/>
            <person name="Maclean C."/>
            <person name="Major J."/>
            <person name="Manning J."/>
            <person name="Marabella R."/>
            <person name="Maru K."/>
            <person name="Matthews C."/>
            <person name="Mauceli E."/>
            <person name="Mccarthy M."/>
            <person name="Mcdonough S."/>
            <person name="Mcghee T."/>
            <person name="Meldrim J."/>
            <person name="Meneus L."/>
            <person name="Mesirov J."/>
            <person name="Mihalev A."/>
            <person name="Mihova T."/>
            <person name="Mikkelsen T."/>
            <person name="Mlenga V."/>
            <person name="Moru K."/>
            <person name="Mozes J."/>
            <person name="Mulrain L."/>
            <person name="Munson G."/>
            <person name="Naylor J."/>
            <person name="Newes C."/>
            <person name="Nguyen C."/>
            <person name="Nguyen N."/>
            <person name="Nguyen T."/>
            <person name="Nicol R."/>
            <person name="Nielsen C."/>
            <person name="Nizzari M."/>
            <person name="Norbu C."/>
            <person name="Norbu N."/>
            <person name="O'donnell P."/>
            <person name="Okoawo O."/>
            <person name="O'leary S."/>
            <person name="Omotosho B."/>
            <person name="O'neill K."/>
            <person name="Osman S."/>
            <person name="Parker S."/>
            <person name="Perrin D."/>
            <person name="Phunkhang P."/>
            <person name="Piqani B."/>
            <person name="Purcell S."/>
            <person name="Rachupka T."/>
            <person name="Ramasamy U."/>
            <person name="Rameau R."/>
            <person name="Ray V."/>
            <person name="Raymond C."/>
            <person name="Retta R."/>
            <person name="Richardson S."/>
            <person name="Rise C."/>
            <person name="Rodriguez J."/>
            <person name="Rogers J."/>
            <person name="Rogov P."/>
            <person name="Rutman M."/>
            <person name="Schupbach R."/>
            <person name="Seaman C."/>
            <person name="Settipalli S."/>
            <person name="Sharpe T."/>
            <person name="Sheridan J."/>
            <person name="Sherpa N."/>
            <person name="Shi J."/>
            <person name="Smirnov S."/>
            <person name="Smith C."/>
            <person name="Sougnez C."/>
            <person name="Spencer B."/>
            <person name="Stalker J."/>
            <person name="Stange-thomann N."/>
            <person name="Stavropoulos S."/>
            <person name="Stetson K."/>
            <person name="Stone C."/>
            <person name="Stone S."/>
            <person name="Stubbs M."/>
            <person name="Talamas J."/>
            <person name="Tchuinga P."/>
            <person name="Tenzing P."/>
            <person name="Tesfaye S."/>
            <person name="Theodore J."/>
            <person name="Thoulutsang Y."/>
            <person name="Topham K."/>
            <person name="Towey S."/>
            <person name="Tsamla T."/>
            <person name="Tsomo N."/>
            <person name="Vallee D."/>
            <person name="Vassiliev H."/>
            <person name="Venkataraman V."/>
            <person name="Vinson J."/>
            <person name="Vo A."/>
            <person name="Wade C."/>
            <person name="Wang S."/>
            <person name="Wangchuk T."/>
            <person name="Wangdi T."/>
            <person name="Whittaker C."/>
            <person name="Wilkinson J."/>
            <person name="Wu Y."/>
            <person name="Wyman D."/>
            <person name="Yadav S."/>
            <person name="Yang S."/>
            <person name="Yang X."/>
            <person name="Yeager S."/>
            <person name="Yee E."/>
            <person name="Young G."/>
            <person name="Zainoun J."/>
            <person name="Zembeck L."/>
            <person name="Zimmer A."/>
            <person name="Zody M."/>
            <person name="Lander E."/>
        </authorList>
    </citation>
    <scope>NUCLEOTIDE SEQUENCE [LARGE SCALE GENOMIC DNA]</scope>
</reference>
<dbReference type="PROSITE" id="PS50888">
    <property type="entry name" value="BHLH"/>
    <property type="match status" value="1"/>
</dbReference>
<dbReference type="SUPFAM" id="SSF47459">
    <property type="entry name" value="HLH, helix-loop-helix DNA-binding domain"/>
    <property type="match status" value="1"/>
</dbReference>
<evidence type="ECO:0000256" key="7">
    <source>
        <dbReference type="ARBA" id="ARBA00076520"/>
    </source>
</evidence>
<evidence type="ECO:0000259" key="9">
    <source>
        <dbReference type="PROSITE" id="PS50888"/>
    </source>
</evidence>
<keyword evidence="11" id="KW-1185">Reference proteome</keyword>
<dbReference type="SMART" id="SM00353">
    <property type="entry name" value="HLH"/>
    <property type="match status" value="1"/>
</dbReference>
<dbReference type="eggNOG" id="KOG3898">
    <property type="taxonomic scope" value="Eukaryota"/>
</dbReference>
<feature type="domain" description="BHLH" evidence="9">
    <location>
        <begin position="305"/>
        <end position="357"/>
    </location>
</feature>
<dbReference type="InterPro" id="IPR011598">
    <property type="entry name" value="bHLH_dom"/>
</dbReference>
<dbReference type="GO" id="GO:0005737">
    <property type="term" value="C:cytoplasm"/>
    <property type="evidence" value="ECO:0007669"/>
    <property type="project" value="UniProtKB-SubCell"/>
</dbReference>
<evidence type="ECO:0000256" key="5">
    <source>
        <dbReference type="ARBA" id="ARBA00023163"/>
    </source>
</evidence>
<protein>
    <recommendedName>
        <fullName evidence="7">Protein atonal homolog 8</fullName>
    </recommendedName>
</protein>
<evidence type="ECO:0000256" key="1">
    <source>
        <dbReference type="ARBA" id="ARBA00004324"/>
    </source>
</evidence>
<comment type="subcellular location">
    <subcellularLocation>
        <location evidence="2">Cytoplasm</location>
    </subcellularLocation>
    <subcellularLocation>
        <location evidence="1">Nucleus speckle</location>
    </subcellularLocation>
</comment>
<dbReference type="InterPro" id="IPR050359">
    <property type="entry name" value="bHLH_transcription_factors"/>
</dbReference>
<evidence type="ECO:0000256" key="4">
    <source>
        <dbReference type="ARBA" id="ARBA00023125"/>
    </source>
</evidence>
<accession>H2YQM9</accession>
<dbReference type="GO" id="GO:0045944">
    <property type="term" value="P:positive regulation of transcription by RNA polymerase II"/>
    <property type="evidence" value="ECO:0007669"/>
    <property type="project" value="TreeGrafter"/>
</dbReference>
<dbReference type="GeneTree" id="ENSGT00940000161151"/>
<feature type="region of interest" description="Disordered" evidence="8">
    <location>
        <begin position="133"/>
        <end position="268"/>
    </location>
</feature>
<reference evidence="10" key="2">
    <citation type="submission" date="2025-08" db="UniProtKB">
        <authorList>
            <consortium name="Ensembl"/>
        </authorList>
    </citation>
    <scope>IDENTIFICATION</scope>
</reference>
<dbReference type="CDD" id="cd11421">
    <property type="entry name" value="bHLH_TS_ATOH8"/>
    <property type="match status" value="1"/>
</dbReference>
<organism evidence="10 11">
    <name type="scientific">Ciona savignyi</name>
    <name type="common">Pacific transparent sea squirt</name>
    <dbReference type="NCBI Taxonomy" id="51511"/>
    <lineage>
        <taxon>Eukaryota</taxon>
        <taxon>Metazoa</taxon>
        <taxon>Chordata</taxon>
        <taxon>Tunicata</taxon>
        <taxon>Ascidiacea</taxon>
        <taxon>Phlebobranchia</taxon>
        <taxon>Cionidae</taxon>
        <taxon>Ciona</taxon>
    </lineage>
</organism>
<dbReference type="Ensembl" id="ENSCSAVT00000007737.1">
    <property type="protein sequence ID" value="ENSCSAVP00000007637.1"/>
    <property type="gene ID" value="ENSCSAVG00000004566.1"/>
</dbReference>
<proteinExistence type="predicted"/>
<dbReference type="PANTHER" id="PTHR19290:SF102">
    <property type="entry name" value="TRANSCRIPTION FACTOR ATOH8"/>
    <property type="match status" value="1"/>
</dbReference>
<dbReference type="Proteomes" id="UP000007875">
    <property type="component" value="Unassembled WGS sequence"/>
</dbReference>
<reference evidence="10" key="3">
    <citation type="submission" date="2025-09" db="UniProtKB">
        <authorList>
            <consortium name="Ensembl"/>
        </authorList>
    </citation>
    <scope>IDENTIFICATION</scope>
</reference>
<keyword evidence="6" id="KW-0539">Nucleus</keyword>
<feature type="compositionally biased region" description="Basic and acidic residues" evidence="8">
    <location>
        <begin position="232"/>
        <end position="254"/>
    </location>
</feature>
<evidence type="ECO:0000256" key="2">
    <source>
        <dbReference type="ARBA" id="ARBA00004496"/>
    </source>
</evidence>
<dbReference type="PANTHER" id="PTHR19290">
    <property type="entry name" value="BASIC HELIX-LOOP-HELIX PROTEIN NEUROGENIN-RELATED"/>
    <property type="match status" value="1"/>
</dbReference>
<dbReference type="Gene3D" id="4.10.280.10">
    <property type="entry name" value="Helix-loop-helix DNA-binding domain"/>
    <property type="match status" value="1"/>
</dbReference>
<feature type="compositionally biased region" description="Basic and acidic residues" evidence="8">
    <location>
        <begin position="435"/>
        <end position="448"/>
    </location>
</feature>
<feature type="region of interest" description="Disordered" evidence="8">
    <location>
        <begin position="410"/>
        <end position="463"/>
    </location>
</feature>
<dbReference type="FunFam" id="4.10.280.10:FF:000052">
    <property type="entry name" value="Protein atonal homolog 8"/>
    <property type="match status" value="1"/>
</dbReference>
<dbReference type="STRING" id="51511.ENSCSAVP00000007637"/>
<keyword evidence="3" id="KW-0805">Transcription regulation</keyword>
<dbReference type="GO" id="GO:0046983">
    <property type="term" value="F:protein dimerization activity"/>
    <property type="evidence" value="ECO:0007669"/>
    <property type="project" value="InterPro"/>
</dbReference>
<dbReference type="InParanoid" id="H2YQM9"/>
<dbReference type="GO" id="GO:0003700">
    <property type="term" value="F:DNA-binding transcription factor activity"/>
    <property type="evidence" value="ECO:0007669"/>
    <property type="project" value="InterPro"/>
</dbReference>
<dbReference type="Pfam" id="PF00010">
    <property type="entry name" value="HLH"/>
    <property type="match status" value="1"/>
</dbReference>
<evidence type="ECO:0000256" key="8">
    <source>
        <dbReference type="SAM" id="MobiDB-lite"/>
    </source>
</evidence>
<name>H2YQM9_CIOSA</name>
<dbReference type="GO" id="GO:0070888">
    <property type="term" value="F:E-box binding"/>
    <property type="evidence" value="ECO:0007669"/>
    <property type="project" value="TreeGrafter"/>
</dbReference>
<evidence type="ECO:0000256" key="3">
    <source>
        <dbReference type="ARBA" id="ARBA00023015"/>
    </source>
</evidence>
<dbReference type="InterPro" id="IPR032660">
    <property type="entry name" value="ATOH8_bHLH"/>
</dbReference>
<keyword evidence="5" id="KW-0804">Transcription</keyword>
<dbReference type="GO" id="GO:0009653">
    <property type="term" value="P:anatomical structure morphogenesis"/>
    <property type="evidence" value="ECO:0007669"/>
    <property type="project" value="TreeGrafter"/>
</dbReference>
<evidence type="ECO:0000256" key="6">
    <source>
        <dbReference type="ARBA" id="ARBA00023242"/>
    </source>
</evidence>
<dbReference type="InterPro" id="IPR036638">
    <property type="entry name" value="HLH_DNA-bd_sf"/>
</dbReference>
<keyword evidence="4" id="KW-0238">DNA-binding</keyword>